<comment type="caution">
    <text evidence="1">The sequence shown here is derived from an EMBL/GenBank/DDBJ whole genome shotgun (WGS) entry which is preliminary data.</text>
</comment>
<reference evidence="2" key="1">
    <citation type="journal article" date="2019" name="Int. J. Syst. Evol. Microbiol.">
        <title>The Global Catalogue of Microorganisms (GCM) 10K type strain sequencing project: providing services to taxonomists for standard genome sequencing and annotation.</title>
        <authorList>
            <consortium name="The Broad Institute Genomics Platform"/>
            <consortium name="The Broad Institute Genome Sequencing Center for Infectious Disease"/>
            <person name="Wu L."/>
            <person name="Ma J."/>
        </authorList>
    </citation>
    <scope>NUCLEOTIDE SEQUENCE [LARGE SCALE GENOMIC DNA]</scope>
    <source>
        <strain evidence="2">JCM 18015</strain>
    </source>
</reference>
<gene>
    <name evidence="1" type="ORF">GCM10023209_34530</name>
</gene>
<name>A0ABP9LL35_9RHOB</name>
<organism evidence="1 2">
    <name type="scientific">[Roseibacterium] beibuensis</name>
    <dbReference type="NCBI Taxonomy" id="1193142"/>
    <lineage>
        <taxon>Bacteria</taxon>
        <taxon>Pseudomonadati</taxon>
        <taxon>Pseudomonadota</taxon>
        <taxon>Alphaproteobacteria</taxon>
        <taxon>Rhodobacterales</taxon>
        <taxon>Roseobacteraceae</taxon>
        <taxon>Roseicyclus</taxon>
    </lineage>
</organism>
<dbReference type="Proteomes" id="UP001499910">
    <property type="component" value="Unassembled WGS sequence"/>
</dbReference>
<evidence type="ECO:0000313" key="2">
    <source>
        <dbReference type="Proteomes" id="UP001499910"/>
    </source>
</evidence>
<proteinExistence type="predicted"/>
<dbReference type="EMBL" id="BAABHW010000007">
    <property type="protein sequence ID" value="GAA5080694.1"/>
    <property type="molecule type" value="Genomic_DNA"/>
</dbReference>
<sequence>MDHAIHSADLLVCIGLDPVEYPLGKLTDEARIDALSLSDTSVPRDAGWHLGAEAVGDLAAGLRHTACETDDDLAKHCGDRPARQLITVPVKYSGTFA</sequence>
<evidence type="ECO:0008006" key="3">
    <source>
        <dbReference type="Google" id="ProtNLM"/>
    </source>
</evidence>
<evidence type="ECO:0000313" key="1">
    <source>
        <dbReference type="EMBL" id="GAA5080694.1"/>
    </source>
</evidence>
<protein>
    <recommendedName>
        <fullName evidence="3">Thiamine pyrophosphate enzyme central domain-containing protein</fullName>
    </recommendedName>
</protein>
<keyword evidence="2" id="KW-1185">Reference proteome</keyword>
<dbReference type="RefSeq" id="WP_259554234.1">
    <property type="nucleotide sequence ID" value="NZ_BAABHW010000007.1"/>
</dbReference>
<accession>A0ABP9LL35</accession>